<dbReference type="Pfam" id="PF05107">
    <property type="entry name" value="Cas_Cas7"/>
    <property type="match status" value="1"/>
</dbReference>
<dbReference type="RefSeq" id="WP_271191456.1">
    <property type="nucleotide sequence ID" value="NZ_CP115667.1"/>
</dbReference>
<sequence>MTEINNRYEFVMLFDVENGNPNGDPDAGNAPRMDVETGYGYITDVCLKRKIRNYVELVKGDEAPYKILIKSDRALNDKFKEAHEAVETQRGEKVKDHKAKSAVDDARQWMCKQYFDVRTFGAVMSTGDDPCGIVRGPVQLNFAKSQSPINIDELTITRQAITTVKDFNNKNTEMGQKHIIPYALYRGEGYISAALGQKVGLTEDDLEVLFDALVNLFEHDHSAARGKMSMRKLYIFKHDSVLGNAPAHTLFDTITITPKTEIPRRFTDYDITVASHLPEGVSLIEKL</sequence>
<dbReference type="Proteomes" id="UP001210339">
    <property type="component" value="Chromosome"/>
</dbReference>
<dbReference type="EMBL" id="CP115667">
    <property type="protein sequence ID" value="WBW49925.1"/>
    <property type="molecule type" value="Genomic_DNA"/>
</dbReference>
<evidence type="ECO:0000313" key="2">
    <source>
        <dbReference type="Proteomes" id="UP001210339"/>
    </source>
</evidence>
<dbReference type="InterPro" id="IPR006482">
    <property type="entry name" value="Cas7_Csh2/Csh2"/>
</dbReference>
<protein>
    <submittedName>
        <fullName evidence="1">Type I-C CRISPR-associated protein Cas7/Csd2</fullName>
    </submittedName>
</protein>
<evidence type="ECO:0000313" key="1">
    <source>
        <dbReference type="EMBL" id="WBW49925.1"/>
    </source>
</evidence>
<dbReference type="InterPro" id="IPR013418">
    <property type="entry name" value="CRISPR-assoc_prot_Cas7/Csd2"/>
</dbReference>
<organism evidence="1 2">
    <name type="scientific">Peptoniphilus equinus</name>
    <dbReference type="NCBI Taxonomy" id="3016343"/>
    <lineage>
        <taxon>Bacteria</taxon>
        <taxon>Bacillati</taxon>
        <taxon>Bacillota</taxon>
        <taxon>Tissierellia</taxon>
        <taxon>Tissierellales</taxon>
        <taxon>Peptoniphilaceae</taxon>
        <taxon>Peptoniphilus</taxon>
    </lineage>
</organism>
<keyword evidence="2" id="KW-1185">Reference proteome</keyword>
<accession>A0ABY7QT06</accession>
<name>A0ABY7QT06_9FIRM</name>
<reference evidence="1 2" key="1">
    <citation type="submission" date="2023-01" db="EMBL/GenBank/DDBJ databases">
        <authorList>
            <person name="Lee S.H."/>
            <person name="Jung H.S."/>
            <person name="Yun J.U."/>
        </authorList>
    </citation>
    <scope>NUCLEOTIDE SEQUENCE [LARGE SCALE GENOMIC DNA]</scope>
    <source>
        <strain evidence="1 2">CBA3646</strain>
    </source>
</reference>
<dbReference type="NCBIfam" id="TIGR02589">
    <property type="entry name" value="cas_Csd2"/>
    <property type="match status" value="1"/>
</dbReference>
<proteinExistence type="predicted"/>
<dbReference type="NCBIfam" id="TIGR01595">
    <property type="entry name" value="cas_CT1132"/>
    <property type="match status" value="1"/>
</dbReference>
<gene>
    <name evidence="1" type="primary">cas7c</name>
    <name evidence="1" type="ORF">O6R05_07955</name>
</gene>